<comment type="caution">
    <text evidence="8">Lacks conserved residue(s) required for the propagation of feature annotation.</text>
</comment>
<comment type="subunit">
    <text evidence="8">Forms a heterodimer with a member of the SLX4 family.</text>
</comment>
<evidence type="ECO:0000313" key="13">
    <source>
        <dbReference type="EMBL" id="ESU45840.1"/>
    </source>
</evidence>
<feature type="domain" description="RING-type" evidence="11">
    <location>
        <begin position="209"/>
        <end position="256"/>
    </location>
</feature>
<dbReference type="GO" id="GO:0008270">
    <property type="term" value="F:zinc ion binding"/>
    <property type="evidence" value="ECO:0007669"/>
    <property type="project" value="UniProtKB-KW"/>
</dbReference>
<dbReference type="InterPro" id="IPR035901">
    <property type="entry name" value="GIY-YIG_endonuc_sf"/>
</dbReference>
<dbReference type="PROSITE" id="PS50089">
    <property type="entry name" value="ZF_RING_2"/>
    <property type="match status" value="1"/>
</dbReference>
<keyword evidence="4 8" id="KW-0378">Hydrolase</keyword>
<dbReference type="VEuPathDB" id="GiardiaDB:GL50803_0016475"/>
<feature type="region of interest" description="Disordered" evidence="10">
    <location>
        <begin position="276"/>
        <end position="320"/>
    </location>
</feature>
<evidence type="ECO:0000256" key="5">
    <source>
        <dbReference type="ARBA" id="ARBA00023172"/>
    </source>
</evidence>
<comment type="cofactor">
    <cofactor evidence="8">
        <name>a divalent metal cation</name>
        <dbReference type="ChEBI" id="CHEBI:60240"/>
    </cofactor>
</comment>
<protein>
    <recommendedName>
        <fullName evidence="8">Structure-specific endonuclease subunit SLX1 homolog</fullName>
        <ecNumber evidence="8">3.1.-.-</ecNumber>
    </recommendedName>
</protein>
<dbReference type="OrthoDB" id="24645at2759"/>
<reference evidence="13 14" key="2">
    <citation type="journal article" date="2013" name="Genome Biol. Evol.">
        <title>Genome sequencing of Giardia lamblia genotypes A2 and B isolates (DH and GS) and comparative analysis with the genomes of genotypes A1 and E (WB and Pig).</title>
        <authorList>
            <person name="Adam R.D."/>
            <person name="Dahlstrom E.W."/>
            <person name="Martens C.A."/>
            <person name="Bruno D.P."/>
            <person name="Barbian K.D."/>
            <person name="Ricklefs S.M."/>
            <person name="Hernandez M.M."/>
            <person name="Narla N.P."/>
            <person name="Patel R.B."/>
            <person name="Porcella S.F."/>
            <person name="Nash T.E."/>
        </authorList>
    </citation>
    <scope>NUCLEOTIDE SEQUENCE [LARGE SCALE GENOMIC DNA]</scope>
    <source>
        <strain evidence="13 14">GS</strain>
    </source>
</reference>
<dbReference type="Proteomes" id="UP000018040">
    <property type="component" value="Unassembled WGS sequence"/>
</dbReference>
<evidence type="ECO:0000256" key="9">
    <source>
        <dbReference type="PROSITE-ProRule" id="PRU00175"/>
    </source>
</evidence>
<dbReference type="InterPro" id="IPR001841">
    <property type="entry name" value="Znf_RING"/>
</dbReference>
<dbReference type="Gene3D" id="3.30.40.10">
    <property type="entry name" value="Zinc/RING finger domain, C3HC4 (zinc finger)"/>
    <property type="match status" value="1"/>
</dbReference>
<evidence type="ECO:0000313" key="14">
    <source>
        <dbReference type="Proteomes" id="UP000018040"/>
    </source>
</evidence>
<evidence type="ECO:0000259" key="11">
    <source>
        <dbReference type="PROSITE" id="PS50089"/>
    </source>
</evidence>
<evidence type="ECO:0000256" key="1">
    <source>
        <dbReference type="ARBA" id="ARBA00022722"/>
    </source>
</evidence>
<comment type="function">
    <text evidence="8">Catalytic subunit of a heterodimeric structure-specific endonuclease that resolves DNA secondary structures generated during DNA repair and recombination. Has endonuclease activity towards branched DNA substrates, introducing single-strand cuts in duplex DNA close to junctions with ss-DNA.</text>
</comment>
<dbReference type="InterPro" id="IPR027520">
    <property type="entry name" value="Slx1"/>
</dbReference>
<gene>
    <name evidence="13" type="ORF">GSB_150248</name>
</gene>
<dbReference type="HAMAP" id="MF_03100">
    <property type="entry name" value="Endonuc_su_Slx1"/>
    <property type="match status" value="1"/>
</dbReference>
<keyword evidence="9" id="KW-0863">Zinc-finger</keyword>
<dbReference type="EC" id="3.1.-.-" evidence="8"/>
<evidence type="ECO:0000256" key="7">
    <source>
        <dbReference type="ARBA" id="ARBA00023242"/>
    </source>
</evidence>
<evidence type="ECO:0000259" key="12">
    <source>
        <dbReference type="PROSITE" id="PS50164"/>
    </source>
</evidence>
<dbReference type="PANTHER" id="PTHR20208">
    <property type="entry name" value="STRUCTURE-SPECIFIC ENDONUCLEASE SUBUNIT SLX1"/>
    <property type="match status" value="1"/>
</dbReference>
<comment type="similarity">
    <text evidence="8">Belongs to the SLX1 family.</text>
</comment>
<keyword evidence="7 8" id="KW-0539">Nucleus</keyword>
<keyword evidence="1 8" id="KW-0540">Nuclease</keyword>
<keyword evidence="3 8" id="KW-0227">DNA damage</keyword>
<keyword evidence="5 8" id="KW-0233">DNA recombination</keyword>
<evidence type="ECO:0000256" key="3">
    <source>
        <dbReference type="ARBA" id="ARBA00022763"/>
    </source>
</evidence>
<dbReference type="Pfam" id="PF01541">
    <property type="entry name" value="GIY-YIG"/>
    <property type="match status" value="1"/>
</dbReference>
<keyword evidence="2 8" id="KW-0255">Endonuclease</keyword>
<dbReference type="GO" id="GO:0008821">
    <property type="term" value="F:crossover junction DNA endonuclease activity"/>
    <property type="evidence" value="ECO:0007669"/>
    <property type="project" value="TreeGrafter"/>
</dbReference>
<evidence type="ECO:0000256" key="6">
    <source>
        <dbReference type="ARBA" id="ARBA00023204"/>
    </source>
</evidence>
<dbReference type="SUPFAM" id="SSF57850">
    <property type="entry name" value="RING/U-box"/>
    <property type="match status" value="1"/>
</dbReference>
<dbReference type="PROSITE" id="PS50164">
    <property type="entry name" value="GIY_YIG"/>
    <property type="match status" value="1"/>
</dbReference>
<keyword evidence="9" id="KW-0479">Metal-binding</keyword>
<comment type="subcellular location">
    <subcellularLocation>
        <location evidence="8">Nucleus</location>
    </subcellularLocation>
</comment>
<evidence type="ECO:0000256" key="8">
    <source>
        <dbReference type="HAMAP-Rule" id="MF_03100"/>
    </source>
</evidence>
<name>V6U945_GIAIN</name>
<evidence type="ECO:0000256" key="4">
    <source>
        <dbReference type="ARBA" id="ARBA00022801"/>
    </source>
</evidence>
<dbReference type="GO" id="GO:0000724">
    <property type="term" value="P:double-strand break repair via homologous recombination"/>
    <property type="evidence" value="ECO:0007669"/>
    <property type="project" value="TreeGrafter"/>
</dbReference>
<dbReference type="GO" id="GO:0033557">
    <property type="term" value="C:Slx1-Slx4 complex"/>
    <property type="evidence" value="ECO:0007669"/>
    <property type="project" value="UniProtKB-UniRule"/>
</dbReference>
<accession>V6U945</accession>
<dbReference type="EMBL" id="AHHH01000001">
    <property type="protein sequence ID" value="ESU45840.1"/>
    <property type="molecule type" value="Genomic_DNA"/>
</dbReference>
<evidence type="ECO:0000256" key="2">
    <source>
        <dbReference type="ARBA" id="ARBA00022759"/>
    </source>
</evidence>
<dbReference type="Gene3D" id="3.40.1440.10">
    <property type="entry name" value="GIY-YIG endonuclease"/>
    <property type="match status" value="1"/>
</dbReference>
<dbReference type="VEuPathDB" id="GiardiaDB:GL50581_3572"/>
<reference evidence="14" key="1">
    <citation type="submission" date="2012-02" db="EMBL/GenBank/DDBJ databases">
        <title>Genome sequencing of Giardia lamblia Genotypes A2 and B isolates (DH and GS) and comparative analysis with the genomes of Genotypes A1 and E (WB and Pig).</title>
        <authorList>
            <person name="Adam R."/>
            <person name="Dahlstrom E."/>
            <person name="Martens C."/>
            <person name="Bruno D."/>
            <person name="Barbian K."/>
            <person name="Porcella S.F."/>
            <person name="Nash T."/>
        </authorList>
    </citation>
    <scope>NUCLEOTIDE SEQUENCE</scope>
    <source>
        <strain evidence="14">GS</strain>
    </source>
</reference>
<comment type="caution">
    <text evidence="13">The sequence shown here is derived from an EMBL/GenBank/DDBJ whole genome shotgun (WGS) entry which is preliminary data.</text>
</comment>
<keyword evidence="6 8" id="KW-0234">DNA repair</keyword>
<sequence>MDQVVGIASKSICKFYSMTVFSGPRGLFACYCLVTESPELPKRCYIGFTNNPLRRIRQHNRKIAGGARKTSRYGPWKMVLFVGGFPTKISALKFEYIWTYPSRSKYMNCISATSQKLRVACPRTISTTLDVLTMLLIHPPFSLQPLYVVLLDAEADRIRLQLEQHSISVFTSTMAALQIEPGLRASSDIVYARHTSSNESAEKTLSDICPICQDGVSPSSIQCIQCTARFCITCAGKLFTGRSDLIPRSGKCPICKKEFDWKELLRKRAEELVAERRTGARDDDRQSSPSQCSSYDDYDTIDLLPSSSEGEKDDISRDESGTAASALVLPSVAPSDLSRSPTTASPINLLAIDPLLSSPRPCVPLSDVISITD</sequence>
<feature type="domain" description="GIY-YIG" evidence="12">
    <location>
        <begin position="26"/>
        <end position="108"/>
    </location>
</feature>
<keyword evidence="9" id="KW-0862">Zinc</keyword>
<dbReference type="GO" id="GO:0017108">
    <property type="term" value="F:5'-flap endonuclease activity"/>
    <property type="evidence" value="ECO:0007669"/>
    <property type="project" value="InterPro"/>
</dbReference>
<evidence type="ECO:0000256" key="10">
    <source>
        <dbReference type="SAM" id="MobiDB-lite"/>
    </source>
</evidence>
<dbReference type="InterPro" id="IPR050381">
    <property type="entry name" value="SLX1_endonuclease"/>
</dbReference>
<dbReference type="AlphaFoldDB" id="V6U945"/>
<dbReference type="InterPro" id="IPR048749">
    <property type="entry name" value="SLX1_C"/>
</dbReference>
<organism evidence="13 14">
    <name type="scientific">Giardia intestinalis</name>
    <name type="common">Giardia lamblia</name>
    <dbReference type="NCBI Taxonomy" id="5741"/>
    <lineage>
        <taxon>Eukaryota</taxon>
        <taxon>Metamonada</taxon>
        <taxon>Diplomonadida</taxon>
        <taxon>Hexamitidae</taxon>
        <taxon>Giardiinae</taxon>
        <taxon>Giardia</taxon>
    </lineage>
</organism>
<dbReference type="InterPro" id="IPR000305">
    <property type="entry name" value="GIY-YIG_endonuc"/>
</dbReference>
<feature type="compositionally biased region" description="Basic and acidic residues" evidence="10">
    <location>
        <begin position="276"/>
        <end position="286"/>
    </location>
</feature>
<dbReference type="InterPro" id="IPR013083">
    <property type="entry name" value="Znf_RING/FYVE/PHD"/>
</dbReference>
<dbReference type="VEuPathDB" id="GiardiaDB:QR46_0043"/>
<dbReference type="PANTHER" id="PTHR20208:SF10">
    <property type="entry name" value="STRUCTURE-SPECIFIC ENDONUCLEASE SUBUNIT SLX1"/>
    <property type="match status" value="1"/>
</dbReference>
<dbReference type="VEuPathDB" id="GiardiaDB:DHA2_150225"/>
<dbReference type="Pfam" id="PF21202">
    <property type="entry name" value="SLX1_C"/>
    <property type="match status" value="1"/>
</dbReference>
<dbReference type="CDD" id="cd10455">
    <property type="entry name" value="GIY-YIG_SLX1"/>
    <property type="match status" value="1"/>
</dbReference>
<proteinExistence type="inferred from homology"/>
<feature type="compositionally biased region" description="Basic and acidic residues" evidence="10">
    <location>
        <begin position="309"/>
        <end position="320"/>
    </location>
</feature>